<evidence type="ECO:0000259" key="11">
    <source>
        <dbReference type="PROSITE" id="PS50850"/>
    </source>
</evidence>
<evidence type="ECO:0000256" key="1">
    <source>
        <dbReference type="ARBA" id="ARBA00004141"/>
    </source>
</evidence>
<dbReference type="InterPro" id="IPR020846">
    <property type="entry name" value="MFS_dom"/>
</dbReference>
<evidence type="ECO:0000256" key="6">
    <source>
        <dbReference type="ARBA" id="ARBA00022989"/>
    </source>
</evidence>
<evidence type="ECO:0000313" key="12">
    <source>
        <dbReference type="Proteomes" id="UP000694867"/>
    </source>
</evidence>
<accession>A0AAJ6W0G8</accession>
<feature type="transmembrane region" description="Helical" evidence="10">
    <location>
        <begin position="370"/>
        <end position="390"/>
    </location>
</feature>
<dbReference type="InterPro" id="IPR000849">
    <property type="entry name" value="Sugar_P_transporter"/>
</dbReference>
<feature type="transmembrane region" description="Helical" evidence="10">
    <location>
        <begin position="396"/>
        <end position="416"/>
    </location>
</feature>
<keyword evidence="7 10" id="KW-0472">Membrane</keyword>
<keyword evidence="5 10" id="KW-0812">Transmembrane</keyword>
<feature type="transmembrane region" description="Helical" evidence="10">
    <location>
        <begin position="300"/>
        <end position="326"/>
    </location>
</feature>
<dbReference type="PANTHER" id="PTHR43184">
    <property type="entry name" value="MAJOR FACILITATOR SUPERFAMILY TRANSPORTER 16, ISOFORM B"/>
    <property type="match status" value="1"/>
</dbReference>
<organism evidence="12 13">
    <name type="scientific">Galendromus occidentalis</name>
    <name type="common">western predatory mite</name>
    <dbReference type="NCBI Taxonomy" id="34638"/>
    <lineage>
        <taxon>Eukaryota</taxon>
        <taxon>Metazoa</taxon>
        <taxon>Ecdysozoa</taxon>
        <taxon>Arthropoda</taxon>
        <taxon>Chelicerata</taxon>
        <taxon>Arachnida</taxon>
        <taxon>Acari</taxon>
        <taxon>Parasitiformes</taxon>
        <taxon>Mesostigmata</taxon>
        <taxon>Gamasina</taxon>
        <taxon>Phytoseioidea</taxon>
        <taxon>Phytoseiidae</taxon>
        <taxon>Typhlodrominae</taxon>
        <taxon>Galendromus</taxon>
    </lineage>
</organism>
<dbReference type="GO" id="GO:0016020">
    <property type="term" value="C:membrane"/>
    <property type="evidence" value="ECO:0007669"/>
    <property type="project" value="UniProtKB-SubCell"/>
</dbReference>
<evidence type="ECO:0000256" key="4">
    <source>
        <dbReference type="ARBA" id="ARBA00022597"/>
    </source>
</evidence>
<evidence type="ECO:0000256" key="5">
    <source>
        <dbReference type="ARBA" id="ARBA00022692"/>
    </source>
</evidence>
<gene>
    <name evidence="13" type="primary">LOC100908950</name>
</gene>
<evidence type="ECO:0000256" key="10">
    <source>
        <dbReference type="SAM" id="Phobius"/>
    </source>
</evidence>
<feature type="domain" description="Major facilitator superfamily (MFS) profile" evidence="11">
    <location>
        <begin position="31"/>
        <end position="495"/>
    </location>
</feature>
<dbReference type="Proteomes" id="UP000694867">
    <property type="component" value="Unplaced"/>
</dbReference>
<proteinExistence type="inferred from homology"/>
<dbReference type="SUPFAM" id="SSF103473">
    <property type="entry name" value="MFS general substrate transporter"/>
    <property type="match status" value="1"/>
</dbReference>
<comment type="similarity">
    <text evidence="2">Belongs to the major facilitator superfamily. Organophosphate:Pi antiporter (OPA) (TC 2.A.1.4) family.</text>
</comment>
<dbReference type="PANTHER" id="PTHR43184:SF12">
    <property type="entry name" value="SUGAR PHOSPHATE EXCHANGER 3"/>
    <property type="match status" value="1"/>
</dbReference>
<feature type="transmembrane region" description="Helical" evidence="10">
    <location>
        <begin position="123"/>
        <end position="145"/>
    </location>
</feature>
<dbReference type="PROSITE" id="PS50850">
    <property type="entry name" value="MFS"/>
    <property type="match status" value="1"/>
</dbReference>
<dbReference type="GO" id="GO:0022857">
    <property type="term" value="F:transmembrane transporter activity"/>
    <property type="evidence" value="ECO:0007669"/>
    <property type="project" value="InterPro"/>
</dbReference>
<feature type="transmembrane region" description="Helical" evidence="10">
    <location>
        <begin position="93"/>
        <end position="116"/>
    </location>
</feature>
<comment type="subcellular location">
    <subcellularLocation>
        <location evidence="1">Membrane</location>
        <topology evidence="1">Multi-pass membrane protein</topology>
    </subcellularLocation>
</comment>
<dbReference type="AlphaFoldDB" id="A0AAJ6W0G8"/>
<feature type="transmembrane region" description="Helical" evidence="10">
    <location>
        <begin position="186"/>
        <end position="210"/>
    </location>
</feature>
<evidence type="ECO:0000256" key="9">
    <source>
        <dbReference type="ARBA" id="ARBA00042039"/>
    </source>
</evidence>
<evidence type="ECO:0000256" key="2">
    <source>
        <dbReference type="ARBA" id="ARBA00009598"/>
    </source>
</evidence>
<evidence type="ECO:0000256" key="8">
    <source>
        <dbReference type="ARBA" id="ARBA00041091"/>
    </source>
</evidence>
<feature type="transmembrane region" description="Helical" evidence="10">
    <location>
        <begin position="437"/>
        <end position="462"/>
    </location>
</feature>
<feature type="transmembrane region" description="Helical" evidence="10">
    <location>
        <begin position="151"/>
        <end position="174"/>
    </location>
</feature>
<dbReference type="InterPro" id="IPR011701">
    <property type="entry name" value="MFS"/>
</dbReference>
<dbReference type="Gene3D" id="1.20.1250.20">
    <property type="entry name" value="MFS general substrate transporter like domains"/>
    <property type="match status" value="2"/>
</dbReference>
<evidence type="ECO:0000256" key="3">
    <source>
        <dbReference type="ARBA" id="ARBA00022448"/>
    </source>
</evidence>
<evidence type="ECO:0000313" key="13">
    <source>
        <dbReference type="RefSeq" id="XP_003748062.1"/>
    </source>
</evidence>
<feature type="transmembrane region" description="Helical" evidence="10">
    <location>
        <begin position="346"/>
        <end position="363"/>
    </location>
</feature>
<dbReference type="KEGG" id="goe:100908950"/>
<feature type="transmembrane region" description="Helical" evidence="10">
    <location>
        <begin position="27"/>
        <end position="45"/>
    </location>
</feature>
<dbReference type="PIRSF" id="PIRSF002808">
    <property type="entry name" value="Hexose_phosphate_transp"/>
    <property type="match status" value="1"/>
</dbReference>
<feature type="transmembrane region" description="Helical" evidence="10">
    <location>
        <begin position="216"/>
        <end position="236"/>
    </location>
</feature>
<keyword evidence="12" id="KW-1185">Reference proteome</keyword>
<dbReference type="RefSeq" id="XP_003748062.1">
    <property type="nucleotide sequence ID" value="XM_003748014.2"/>
</dbReference>
<dbReference type="CTD" id="37427"/>
<dbReference type="InterPro" id="IPR036259">
    <property type="entry name" value="MFS_trans_sf"/>
</dbReference>
<dbReference type="GeneID" id="100908950"/>
<evidence type="ECO:0000256" key="7">
    <source>
        <dbReference type="ARBA" id="ARBA00023136"/>
    </source>
</evidence>
<feature type="transmembrane region" description="Helical" evidence="10">
    <location>
        <begin position="468"/>
        <end position="492"/>
    </location>
</feature>
<keyword evidence="3" id="KW-0813">Transport</keyword>
<name>A0AAJ6W0G8_9ACAR</name>
<dbReference type="Pfam" id="PF07690">
    <property type="entry name" value="MFS_1"/>
    <property type="match status" value="1"/>
</dbReference>
<sequence length="508" mass="55433">MFPPPLGLRLLWTVFPRLDPATRLRRYRYFILMSTFLAYLCYHMTRRPIAVVKAVLNHDGNCSTARPQINRTVPANESGTWCDWEPFSGDSPYFGYLDSAYLFSYAICMFGSGFVAERMHLRYFLSLGLMLSGLMTYAFGIGYTLNLHSFWFYLIVQIISGGVQSSGWPAVVTLMSNWYGKTKKGLIFGIWNAHTSVGNIVGALIAGSFVDYNWGMSFFVPGLICCAVGLFVLLFVPPVPEEVGIDSEAPAGADATDDESLVTVAGASMSRGREIGPDERTALLETSGEHKQAISFFRALAIPGVIEFSLALFFAKLVAYTFLFWLPLYLESSTGYDAQTAAKLSTAFDIGGIFGGILAGYLSDRTGASATTSVVFLFLAIPMLFVYKMFGTVNVVLNVLLLLCTGFLVNGPYALITTAVSAELGCHPSINKKSNALATVTAIIDGTGSVGAALGPLFAAVLKNALPRWLAVFLMVMISNLLALICLLRISIKEIARMRRREDSSHVE</sequence>
<keyword evidence="6 10" id="KW-1133">Transmembrane helix</keyword>
<reference evidence="13" key="1">
    <citation type="submission" date="2025-08" db="UniProtKB">
        <authorList>
            <consortium name="RefSeq"/>
        </authorList>
    </citation>
    <scope>IDENTIFICATION</scope>
</reference>
<keyword evidence="4" id="KW-0762">Sugar transport</keyword>
<protein>
    <recommendedName>
        <fullName evidence="8">Sugar phosphate exchanger 3</fullName>
    </recommendedName>
    <alternativeName>
        <fullName evidence="9">Solute carrier family 37 member 3</fullName>
    </alternativeName>
</protein>